<evidence type="ECO:0000313" key="2">
    <source>
        <dbReference type="EMBL" id="KKL78670.1"/>
    </source>
</evidence>
<proteinExistence type="predicted"/>
<evidence type="ECO:0000256" key="1">
    <source>
        <dbReference type="SAM" id="Phobius"/>
    </source>
</evidence>
<keyword evidence="1" id="KW-0472">Membrane</keyword>
<dbReference type="EMBL" id="LAZR01023383">
    <property type="protein sequence ID" value="KKL78670.1"/>
    <property type="molecule type" value="Genomic_DNA"/>
</dbReference>
<sequence>NGINLEYSFTYTNKGVLDIFSVFYNGSEFFTYRLNDFDYKLPDSGGSILISGVLGIFITSIILIGLSTLYWQFRKRLRKTSSSSI</sequence>
<keyword evidence="1" id="KW-0812">Transmembrane</keyword>
<organism evidence="2">
    <name type="scientific">marine sediment metagenome</name>
    <dbReference type="NCBI Taxonomy" id="412755"/>
    <lineage>
        <taxon>unclassified sequences</taxon>
        <taxon>metagenomes</taxon>
        <taxon>ecological metagenomes</taxon>
    </lineage>
</organism>
<dbReference type="AlphaFoldDB" id="A0A0F9HAD3"/>
<gene>
    <name evidence="2" type="ORF">LCGC14_2022500</name>
</gene>
<accession>A0A0F9HAD3</accession>
<keyword evidence="1" id="KW-1133">Transmembrane helix</keyword>
<protein>
    <submittedName>
        <fullName evidence="2">Uncharacterized protein</fullName>
    </submittedName>
</protein>
<feature type="non-terminal residue" evidence="2">
    <location>
        <position position="1"/>
    </location>
</feature>
<feature type="transmembrane region" description="Helical" evidence="1">
    <location>
        <begin position="48"/>
        <end position="71"/>
    </location>
</feature>
<name>A0A0F9HAD3_9ZZZZ</name>
<comment type="caution">
    <text evidence="2">The sequence shown here is derived from an EMBL/GenBank/DDBJ whole genome shotgun (WGS) entry which is preliminary data.</text>
</comment>
<reference evidence="2" key="1">
    <citation type="journal article" date="2015" name="Nature">
        <title>Complex archaea that bridge the gap between prokaryotes and eukaryotes.</title>
        <authorList>
            <person name="Spang A."/>
            <person name="Saw J.H."/>
            <person name="Jorgensen S.L."/>
            <person name="Zaremba-Niedzwiedzka K."/>
            <person name="Martijn J."/>
            <person name="Lind A.E."/>
            <person name="van Eijk R."/>
            <person name="Schleper C."/>
            <person name="Guy L."/>
            <person name="Ettema T.J."/>
        </authorList>
    </citation>
    <scope>NUCLEOTIDE SEQUENCE</scope>
</reference>